<dbReference type="NCBIfam" id="TIGR01992">
    <property type="entry name" value="PTS-IIBC-Tre"/>
    <property type="match status" value="1"/>
</dbReference>
<dbReference type="InterPro" id="IPR050558">
    <property type="entry name" value="PTS_Sugar-Specific_Components"/>
</dbReference>
<evidence type="ECO:0000256" key="8">
    <source>
        <dbReference type="ARBA" id="ARBA00022777"/>
    </source>
</evidence>
<feature type="transmembrane region" description="Helical" evidence="13">
    <location>
        <begin position="561"/>
        <end position="579"/>
    </location>
</feature>
<keyword evidence="18" id="KW-1185">Reference proteome</keyword>
<organism evidence="17 18">
    <name type="scientific">Salinibacillus aidingensis</name>
    <dbReference type="NCBI Taxonomy" id="237684"/>
    <lineage>
        <taxon>Bacteria</taxon>
        <taxon>Bacillati</taxon>
        <taxon>Bacillota</taxon>
        <taxon>Bacilli</taxon>
        <taxon>Bacillales</taxon>
        <taxon>Bacillaceae</taxon>
        <taxon>Salinibacillus</taxon>
    </lineage>
</organism>
<feature type="active site" description="Phosphocysteine intermediate; for EIIB activity" evidence="11">
    <location>
        <position position="216"/>
    </location>
</feature>
<dbReference type="PROSITE" id="PS51093">
    <property type="entry name" value="PTS_EIIA_TYPE_1"/>
    <property type="match status" value="1"/>
</dbReference>
<dbReference type="NCBIfam" id="NF008236">
    <property type="entry name" value="PRK11007.1"/>
    <property type="match status" value="1"/>
</dbReference>
<evidence type="ECO:0000256" key="1">
    <source>
        <dbReference type="ARBA" id="ARBA00004651"/>
    </source>
</evidence>
<proteinExistence type="predicted"/>
<dbReference type="Pfam" id="PF00367">
    <property type="entry name" value="PTS_EIIB"/>
    <property type="match status" value="1"/>
</dbReference>
<reference evidence="17 18" key="1">
    <citation type="journal article" date="2019" name="Int. J. Syst. Evol. Microbiol.">
        <title>The Global Catalogue of Microorganisms (GCM) 10K type strain sequencing project: providing services to taxonomists for standard genome sequencing and annotation.</title>
        <authorList>
            <consortium name="The Broad Institute Genomics Platform"/>
            <consortium name="The Broad Institute Genome Sequencing Center for Infectious Disease"/>
            <person name="Wu L."/>
            <person name="Ma J."/>
        </authorList>
    </citation>
    <scope>NUCLEOTIDE SEQUENCE [LARGE SCALE GENOMIC DNA]</scope>
    <source>
        <strain evidence="17 18">JCM 12389</strain>
    </source>
</reference>
<dbReference type="Pfam" id="PF02378">
    <property type="entry name" value="PTS_EIIC"/>
    <property type="match status" value="1"/>
</dbReference>
<evidence type="ECO:0000259" key="14">
    <source>
        <dbReference type="PROSITE" id="PS51093"/>
    </source>
</evidence>
<dbReference type="InterPro" id="IPR013013">
    <property type="entry name" value="PTS_EIIC_1"/>
</dbReference>
<protein>
    <submittedName>
        <fullName evidence="17">Uncharacterized protein</fullName>
    </submittedName>
</protein>
<feature type="compositionally biased region" description="Polar residues" evidence="12">
    <location>
        <begin position="181"/>
        <end position="192"/>
    </location>
</feature>
<evidence type="ECO:0000256" key="4">
    <source>
        <dbReference type="ARBA" id="ARBA00022597"/>
    </source>
</evidence>
<dbReference type="PROSITE" id="PS51098">
    <property type="entry name" value="PTS_EIIB_TYPE_1"/>
    <property type="match status" value="1"/>
</dbReference>
<dbReference type="Gene3D" id="3.30.1360.60">
    <property type="entry name" value="Glucose permease domain IIB"/>
    <property type="match status" value="1"/>
</dbReference>
<feature type="domain" description="PTS EIIC type-1" evidence="16">
    <location>
        <begin position="297"/>
        <end position="651"/>
    </location>
</feature>
<dbReference type="PROSITE" id="PS51103">
    <property type="entry name" value="PTS_EIIC_TYPE_1"/>
    <property type="match status" value="1"/>
</dbReference>
<dbReference type="InterPro" id="IPR001127">
    <property type="entry name" value="PTS_EIIA_1_perm"/>
</dbReference>
<feature type="transmembrane region" description="Helical" evidence="13">
    <location>
        <begin position="586"/>
        <end position="611"/>
    </location>
</feature>
<dbReference type="Pfam" id="PF00358">
    <property type="entry name" value="PTS_EIIA_1"/>
    <property type="match status" value="1"/>
</dbReference>
<feature type="transmembrane region" description="Helical" evidence="13">
    <location>
        <begin position="444"/>
        <end position="468"/>
    </location>
</feature>
<dbReference type="InterPro" id="IPR011055">
    <property type="entry name" value="Dup_hybrid_motif"/>
</dbReference>
<dbReference type="EMBL" id="BAAADO010000006">
    <property type="protein sequence ID" value="GAA0499059.1"/>
    <property type="molecule type" value="Genomic_DNA"/>
</dbReference>
<comment type="caution">
    <text evidence="17">The sequence shown here is derived from an EMBL/GenBank/DDBJ whole genome shotgun (WGS) entry which is preliminary data.</text>
</comment>
<keyword evidence="9 13" id="KW-1133">Transmembrane helix</keyword>
<evidence type="ECO:0000256" key="13">
    <source>
        <dbReference type="SAM" id="Phobius"/>
    </source>
</evidence>
<evidence type="ECO:0000256" key="3">
    <source>
        <dbReference type="ARBA" id="ARBA00022475"/>
    </source>
</evidence>
<feature type="region of interest" description="Disordered" evidence="12">
    <location>
        <begin position="147"/>
        <end position="194"/>
    </location>
</feature>
<dbReference type="InterPro" id="IPR018113">
    <property type="entry name" value="PTrfase_EIIB_Cys"/>
</dbReference>
<evidence type="ECO:0000256" key="9">
    <source>
        <dbReference type="ARBA" id="ARBA00022989"/>
    </source>
</evidence>
<evidence type="ECO:0000313" key="18">
    <source>
        <dbReference type="Proteomes" id="UP001500880"/>
    </source>
</evidence>
<keyword evidence="2" id="KW-0813">Transport</keyword>
<dbReference type="PROSITE" id="PS00371">
    <property type="entry name" value="PTS_EIIA_TYPE_1_HIS"/>
    <property type="match status" value="1"/>
</dbReference>
<feature type="transmembrane region" description="Helical" evidence="13">
    <location>
        <begin position="298"/>
        <end position="319"/>
    </location>
</feature>
<dbReference type="PANTHER" id="PTHR30175">
    <property type="entry name" value="PHOSPHOTRANSFERASE SYSTEM TRANSPORT PROTEIN"/>
    <property type="match status" value="1"/>
</dbReference>
<keyword evidence="3" id="KW-1003">Cell membrane</keyword>
<comment type="subcellular location">
    <subcellularLocation>
        <location evidence="1">Cell membrane</location>
        <topology evidence="1">Multi-pass membrane protein</topology>
    </subcellularLocation>
</comment>
<evidence type="ECO:0000256" key="11">
    <source>
        <dbReference type="PROSITE-ProRule" id="PRU00421"/>
    </source>
</evidence>
<keyword evidence="10 13" id="KW-0472">Membrane</keyword>
<dbReference type="PROSITE" id="PS01035">
    <property type="entry name" value="PTS_EIIB_TYPE_1_CYS"/>
    <property type="match status" value="1"/>
</dbReference>
<feature type="domain" description="PTS EIIB type-1" evidence="15">
    <location>
        <begin position="194"/>
        <end position="277"/>
    </location>
</feature>
<evidence type="ECO:0000313" key="17">
    <source>
        <dbReference type="EMBL" id="GAA0499059.1"/>
    </source>
</evidence>
<dbReference type="SUPFAM" id="SSF51261">
    <property type="entry name" value="Duplicated hybrid motif"/>
    <property type="match status" value="1"/>
</dbReference>
<dbReference type="InterPro" id="IPR036878">
    <property type="entry name" value="Glu_permease_IIB"/>
</dbReference>
<feature type="transmembrane region" description="Helical" evidence="13">
    <location>
        <begin position="525"/>
        <end position="549"/>
    </location>
</feature>
<keyword evidence="4" id="KW-0762">Sugar transport</keyword>
<keyword evidence="7 13" id="KW-0812">Transmembrane</keyword>
<name>A0ABN1BJ45_9BACI</name>
<dbReference type="InterPro" id="IPR003352">
    <property type="entry name" value="PTS_EIIC"/>
</dbReference>
<feature type="transmembrane region" description="Helical" evidence="13">
    <location>
        <begin position="413"/>
        <end position="432"/>
    </location>
</feature>
<dbReference type="InterPro" id="IPR011296">
    <property type="entry name" value="PTS_IIBC_treh"/>
</dbReference>
<feature type="transmembrane region" description="Helical" evidence="13">
    <location>
        <begin position="374"/>
        <end position="393"/>
    </location>
</feature>
<evidence type="ECO:0000256" key="7">
    <source>
        <dbReference type="ARBA" id="ARBA00022692"/>
    </source>
</evidence>
<dbReference type="Gene3D" id="2.70.70.10">
    <property type="entry name" value="Glucose Permease (Domain IIA)"/>
    <property type="match status" value="1"/>
</dbReference>
<keyword evidence="5" id="KW-0808">Transferase</keyword>
<evidence type="ECO:0000259" key="15">
    <source>
        <dbReference type="PROSITE" id="PS51098"/>
    </source>
</evidence>
<dbReference type="CDD" id="cd00212">
    <property type="entry name" value="PTS_IIB_glc"/>
    <property type="match status" value="1"/>
</dbReference>
<dbReference type="InterPro" id="IPR001996">
    <property type="entry name" value="PTS_IIB_1"/>
</dbReference>
<evidence type="ECO:0000256" key="6">
    <source>
        <dbReference type="ARBA" id="ARBA00022683"/>
    </source>
</evidence>
<dbReference type="PANTHER" id="PTHR30175:SF4">
    <property type="entry name" value="PTS SYSTEM TREHALOSE-SPECIFIC EIIBC COMPONENT"/>
    <property type="match status" value="1"/>
</dbReference>
<gene>
    <name evidence="17" type="ORF">GCM10008986_27740</name>
</gene>
<dbReference type="NCBIfam" id="TIGR00830">
    <property type="entry name" value="PTBA"/>
    <property type="match status" value="1"/>
</dbReference>
<keyword evidence="8" id="KW-0418">Kinase</keyword>
<dbReference type="CDD" id="cd00210">
    <property type="entry name" value="PTS_IIA_glc"/>
    <property type="match status" value="1"/>
</dbReference>
<feature type="transmembrane region" description="Helical" evidence="13">
    <location>
        <begin position="339"/>
        <end position="362"/>
    </location>
</feature>
<evidence type="ECO:0000259" key="16">
    <source>
        <dbReference type="PROSITE" id="PS51103"/>
    </source>
</evidence>
<keyword evidence="6" id="KW-0598">Phosphotransferase system</keyword>
<evidence type="ECO:0000256" key="12">
    <source>
        <dbReference type="SAM" id="MobiDB-lite"/>
    </source>
</evidence>
<dbReference type="Proteomes" id="UP001500880">
    <property type="component" value="Unassembled WGS sequence"/>
</dbReference>
<feature type="domain" description="PTS EIIA type-1" evidence="14">
    <location>
        <begin position="28"/>
        <end position="132"/>
    </location>
</feature>
<evidence type="ECO:0000256" key="2">
    <source>
        <dbReference type="ARBA" id="ARBA00022448"/>
    </source>
</evidence>
<feature type="transmembrane region" description="Helical" evidence="13">
    <location>
        <begin position="623"/>
        <end position="646"/>
    </location>
</feature>
<accession>A0ABN1BJ45</accession>
<sequence>MIDKERNDREMIVAPLSGVIKNIEDVPDPTFAQKMMGDGMAIEPTEGKVVAPVAGEIVQIFPTKHAVGLRSESGIEVLIHIGLETVALDGEGFEAHVKQGDKVKAGDPLVTFDLEFIKEKAASHITPVVITNGDALEVFKKTEEENVTAGESPLFQAKVKGDQDSEKPEDEGAEEKPAEQPQAQASNQSGGQYNDEAKVIVDAVGGLDNIMAATHCVTRLRFALSDEEKVDEEKLKNMDLVKGQFAANGQYQVVIGQGTVDKVYKAMVKETGIEEASKEDVKAAGGQQQNALQRGVKVLADIFIPILPAIVTAGLLLGINNILVNPIFTDESIIEMFPSWSGIADMINIIANTAFTFLPALIGWSAVKRFGGNPLLGIVLGLIMVHPDLTPAGDFAQGKGETWNLFGFQVNQLSYQGQVLPVLVAGWVLARIQVWLEKRVMDSLQLLIVPPVALLVTGFLAFIIIGPVTYTVGTWITDGVVWVFEVAPIIGGLLYGFLYAPLVITGMHHTFLAVDLQLIGSTGTTFLWPIVALSNVAQGAAVFAIMLAAKDEKVKGLAGTSGISAMLGITEPAMFGVNLQYKYPFYAAISGTAIAGAFITFQDVLASSIGIGGLPAPLSIQSGVWSFIIGIVIVLMIPFVITYFIARRKFR</sequence>
<dbReference type="NCBIfam" id="TIGR00826">
    <property type="entry name" value="EIIB_glc"/>
    <property type="match status" value="1"/>
</dbReference>
<feature type="transmembrane region" description="Helical" evidence="13">
    <location>
        <begin position="480"/>
        <end position="504"/>
    </location>
</feature>
<evidence type="ECO:0000256" key="10">
    <source>
        <dbReference type="ARBA" id="ARBA00023136"/>
    </source>
</evidence>
<dbReference type="SUPFAM" id="SSF55604">
    <property type="entry name" value="Glucose permease domain IIB"/>
    <property type="match status" value="1"/>
</dbReference>
<evidence type="ECO:0000256" key="5">
    <source>
        <dbReference type="ARBA" id="ARBA00022679"/>
    </source>
</evidence>